<dbReference type="GO" id="GO:0046872">
    <property type="term" value="F:metal ion binding"/>
    <property type="evidence" value="ECO:0007669"/>
    <property type="project" value="UniProtKB-KW"/>
</dbReference>
<keyword evidence="7 11" id="KW-0460">Magnesium</keyword>
<accession>A0A650CHG5</accession>
<dbReference type="NCBIfam" id="NF010089">
    <property type="entry name" value="PRK13574.1"/>
    <property type="match status" value="1"/>
</dbReference>
<protein>
    <recommendedName>
        <fullName evidence="11">Anthranilate synthase component 1</fullName>
        <ecNumber evidence="11">4.1.3.27</ecNumber>
    </recommendedName>
</protein>
<dbReference type="InterPro" id="IPR006805">
    <property type="entry name" value="Anth_synth_I_N"/>
</dbReference>
<keyword evidence="6 11" id="KW-0822">Tryptophan biosynthesis</keyword>
<keyword evidence="9 11" id="KW-0456">Lyase</keyword>
<dbReference type="Gene3D" id="3.60.120.10">
    <property type="entry name" value="Anthranilate synthase"/>
    <property type="match status" value="1"/>
</dbReference>
<comment type="function">
    <text evidence="11">Part of a heterotetrameric complex that catalyzes the two-step biosynthesis of anthranilate, an intermediate in the biosynthesis of L-tryptophan. In the first step, the glutamine-binding beta subunit (TrpG) of anthranilate synthase (AS) provides the glutamine amidotransferase activity which generates ammonia as a substrate that, along with chorismate, is used in the second step, catalyzed by the large alpha subunit of AS (TrpE) to produce anthranilate. In the absence of TrpG, TrpE can synthesize anthranilate directly from chorismate and high concentrations of ammonia.</text>
</comment>
<feature type="domain" description="Chorismate-utilising enzyme C-terminal" evidence="12">
    <location>
        <begin position="169"/>
        <end position="422"/>
    </location>
</feature>
<comment type="similarity">
    <text evidence="3 11">Belongs to the anthranilate synthase component I family.</text>
</comment>
<keyword evidence="4 11" id="KW-0028">Amino-acid biosynthesis</keyword>
<dbReference type="GeneID" id="42801011"/>
<evidence type="ECO:0000256" key="11">
    <source>
        <dbReference type="RuleBase" id="RU364045"/>
    </source>
</evidence>
<evidence type="ECO:0000256" key="8">
    <source>
        <dbReference type="ARBA" id="ARBA00023141"/>
    </source>
</evidence>
<evidence type="ECO:0000256" key="5">
    <source>
        <dbReference type="ARBA" id="ARBA00022723"/>
    </source>
</evidence>
<comment type="cofactor">
    <cofactor evidence="1 11">
        <name>Mg(2+)</name>
        <dbReference type="ChEBI" id="CHEBI:18420"/>
    </cofactor>
</comment>
<dbReference type="InterPro" id="IPR015890">
    <property type="entry name" value="Chorismate_C"/>
</dbReference>
<dbReference type="Proteomes" id="UP000582213">
    <property type="component" value="Unassembled WGS sequence"/>
</dbReference>
<comment type="pathway">
    <text evidence="2 11">Amino-acid biosynthesis; L-tryptophan biosynthesis; L-tryptophan from chorismate: step 1/5.</text>
</comment>
<keyword evidence="8 11" id="KW-0057">Aromatic amino acid biosynthesis</keyword>
<evidence type="ECO:0000256" key="7">
    <source>
        <dbReference type="ARBA" id="ARBA00022842"/>
    </source>
</evidence>
<dbReference type="KEGG" id="soh:D1869_07150"/>
<dbReference type="Pfam" id="PF00425">
    <property type="entry name" value="Chorismate_bind"/>
    <property type="match status" value="1"/>
</dbReference>
<evidence type="ECO:0000256" key="10">
    <source>
        <dbReference type="ARBA" id="ARBA00047683"/>
    </source>
</evidence>
<dbReference type="Pfam" id="PF04715">
    <property type="entry name" value="Anth_synt_I_N"/>
    <property type="match status" value="1"/>
</dbReference>
<dbReference type="GO" id="GO:0000162">
    <property type="term" value="P:L-tryptophan biosynthetic process"/>
    <property type="evidence" value="ECO:0007669"/>
    <property type="project" value="UniProtKB-UniPathway"/>
</dbReference>
<keyword evidence="5 11" id="KW-0479">Metal-binding</keyword>
<evidence type="ECO:0000256" key="2">
    <source>
        <dbReference type="ARBA" id="ARBA00004873"/>
    </source>
</evidence>
<dbReference type="RefSeq" id="WP_156014516.1">
    <property type="nucleotide sequence ID" value="NZ_CP045484.1"/>
</dbReference>
<proteinExistence type="inferred from homology"/>
<dbReference type="GO" id="GO:0004049">
    <property type="term" value="F:anthranilate synthase activity"/>
    <property type="evidence" value="ECO:0007669"/>
    <property type="project" value="UniProtKB-EC"/>
</dbReference>
<dbReference type="OrthoDB" id="25514at2157"/>
<dbReference type="PANTHER" id="PTHR11236">
    <property type="entry name" value="AMINOBENZOATE/ANTHRANILATE SYNTHASE"/>
    <property type="match status" value="1"/>
</dbReference>
<sequence>MEIYPITSFAQPYEVFKCILDEADIAALLESGSGPQHKSRYSIIAWGKKGYLNINGVRSSGDINDSFYDPIEVLEKFLSKAPLLNLPGRFKGGIIGYVSYDAVRYWESIRDLKKEAEEWPNMEFFIPENVIVYDHIEGKVYVEGELPKVTICKDIGNVKFEFEIESLDKTQFEKAVSDILDYIKNGYAFQIVISRFLRYIYRGDLMSFYYNLRKINPSPYMYYLKFYDRHVIGSSPETLFSLQDGIVETYPIAGSRPRGATPEEDLNLEKELLASEKERAEHIMLVDLARNDIGKVCYMGSVKVPEFMYIEKYSHVQHIVSKVVGTLKRNYSAFDVLKAVFPAGTVSGAPKPMAMNVIELLEPFKRGPYAGGVGFFSANGDAEFAITIRSAFVNKDLFRIQAGAGIVYDSIPEMEYYETEHKMRALKVAMGVV</sequence>
<evidence type="ECO:0000256" key="6">
    <source>
        <dbReference type="ARBA" id="ARBA00022822"/>
    </source>
</evidence>
<dbReference type="SUPFAM" id="SSF56322">
    <property type="entry name" value="ADC synthase"/>
    <property type="match status" value="1"/>
</dbReference>
<evidence type="ECO:0000256" key="4">
    <source>
        <dbReference type="ARBA" id="ARBA00022605"/>
    </source>
</evidence>
<evidence type="ECO:0000256" key="3">
    <source>
        <dbReference type="ARBA" id="ARBA00009562"/>
    </source>
</evidence>
<dbReference type="EC" id="4.1.3.27" evidence="11"/>
<dbReference type="InterPro" id="IPR005801">
    <property type="entry name" value="ADC_synthase"/>
</dbReference>
<dbReference type="UniPathway" id="UPA00035">
    <property type="reaction ID" value="UER00040"/>
</dbReference>
<dbReference type="Proteomes" id="UP000427373">
    <property type="component" value="Chromosome"/>
</dbReference>
<reference evidence="15 16" key="1">
    <citation type="submission" date="2019-10" db="EMBL/GenBank/DDBJ databases">
        <title>Genome Sequences from Six Type Strain Members of the Archaeal Family Sulfolobaceae: Acidianus ambivalens, Acidianus infernus, Metallosphaera prunae, Stygiolobus azoricus, Sulfolobus metallicus, and Sulfurisphaera ohwakuensis.</title>
        <authorList>
            <person name="Counts J.A."/>
            <person name="Kelly R.M."/>
        </authorList>
    </citation>
    <scope>NUCLEOTIDE SEQUENCE [LARGE SCALE GENOMIC DNA]</scope>
    <source>
        <strain evidence="15 16">TA-1</strain>
    </source>
</reference>
<name>A0A650CHG5_SULOH</name>
<evidence type="ECO:0000313" key="17">
    <source>
        <dbReference type="Proteomes" id="UP000582213"/>
    </source>
</evidence>
<evidence type="ECO:0000313" key="16">
    <source>
        <dbReference type="Proteomes" id="UP000427373"/>
    </source>
</evidence>
<dbReference type="EMBL" id="CP045484">
    <property type="protein sequence ID" value="QGR16977.1"/>
    <property type="molecule type" value="Genomic_DNA"/>
</dbReference>
<dbReference type="AlphaFoldDB" id="A0A650CHG5"/>
<reference evidence="14 17" key="2">
    <citation type="submission" date="2020-08" db="EMBL/GenBank/DDBJ databases">
        <title>Genomic Encyclopedia of Type Strains, Phase IV (KMG-IV): sequencing the most valuable type-strain genomes for metagenomic binning, comparative biology and taxonomic classification.</title>
        <authorList>
            <person name="Goeker M."/>
        </authorList>
    </citation>
    <scope>NUCLEOTIDE SEQUENCE [LARGE SCALE GENOMIC DNA]</scope>
    <source>
        <strain evidence="14 17">DSM 12421</strain>
    </source>
</reference>
<feature type="domain" description="Anthranilate synthase component I N-terminal" evidence="13">
    <location>
        <begin position="11"/>
        <end position="142"/>
    </location>
</feature>
<evidence type="ECO:0000256" key="9">
    <source>
        <dbReference type="ARBA" id="ARBA00023239"/>
    </source>
</evidence>
<dbReference type="PRINTS" id="PR00095">
    <property type="entry name" value="ANTSNTHASEI"/>
</dbReference>
<evidence type="ECO:0000313" key="14">
    <source>
        <dbReference type="EMBL" id="MBB5252580.1"/>
    </source>
</evidence>
<dbReference type="PANTHER" id="PTHR11236:SF9">
    <property type="entry name" value="ANTHRANILATE SYNTHASE COMPONENT 1"/>
    <property type="match status" value="1"/>
</dbReference>
<evidence type="ECO:0000259" key="13">
    <source>
        <dbReference type="Pfam" id="PF04715"/>
    </source>
</evidence>
<evidence type="ECO:0000313" key="15">
    <source>
        <dbReference type="EMBL" id="QGR16977.1"/>
    </source>
</evidence>
<comment type="subunit">
    <text evidence="11">Heterotetramer consisting of two non-identical subunits: a beta subunit (TrpG) and a large alpha subunit (TrpE).</text>
</comment>
<gene>
    <name evidence="11" type="primary">trpE</name>
    <name evidence="15" type="ORF">D1869_07150</name>
    <name evidence="14" type="ORF">HNQ62_000298</name>
</gene>
<dbReference type="NCBIfam" id="TIGR01820">
    <property type="entry name" value="TrpE-arch"/>
    <property type="match status" value="1"/>
</dbReference>
<comment type="catalytic activity">
    <reaction evidence="10 11">
        <text>chorismate + L-glutamine = anthranilate + pyruvate + L-glutamate + H(+)</text>
        <dbReference type="Rhea" id="RHEA:21732"/>
        <dbReference type="ChEBI" id="CHEBI:15361"/>
        <dbReference type="ChEBI" id="CHEBI:15378"/>
        <dbReference type="ChEBI" id="CHEBI:16567"/>
        <dbReference type="ChEBI" id="CHEBI:29748"/>
        <dbReference type="ChEBI" id="CHEBI:29985"/>
        <dbReference type="ChEBI" id="CHEBI:58359"/>
        <dbReference type="EC" id="4.1.3.27"/>
    </reaction>
</comment>
<evidence type="ECO:0000259" key="12">
    <source>
        <dbReference type="Pfam" id="PF00425"/>
    </source>
</evidence>
<dbReference type="InterPro" id="IPR019999">
    <property type="entry name" value="Anth_synth_I-like"/>
</dbReference>
<dbReference type="EMBL" id="JACHFY010000001">
    <property type="protein sequence ID" value="MBB5252580.1"/>
    <property type="molecule type" value="Genomic_DNA"/>
</dbReference>
<dbReference type="InterPro" id="IPR010116">
    <property type="entry name" value="Anthranilate_synth_I_arc_typ"/>
</dbReference>
<keyword evidence="16" id="KW-1185">Reference proteome</keyword>
<organism evidence="15 16">
    <name type="scientific">Sulfurisphaera ohwakuensis</name>
    <dbReference type="NCBI Taxonomy" id="69656"/>
    <lineage>
        <taxon>Archaea</taxon>
        <taxon>Thermoproteota</taxon>
        <taxon>Thermoprotei</taxon>
        <taxon>Sulfolobales</taxon>
        <taxon>Sulfolobaceae</taxon>
        <taxon>Sulfurisphaera</taxon>
    </lineage>
</organism>
<evidence type="ECO:0000256" key="1">
    <source>
        <dbReference type="ARBA" id="ARBA00001946"/>
    </source>
</evidence>